<feature type="compositionally biased region" description="Polar residues" evidence="2">
    <location>
        <begin position="7"/>
        <end position="32"/>
    </location>
</feature>
<keyword evidence="1" id="KW-0175">Coiled coil</keyword>
<feature type="coiled-coil region" evidence="1">
    <location>
        <begin position="210"/>
        <end position="314"/>
    </location>
</feature>
<evidence type="ECO:0000256" key="1">
    <source>
        <dbReference type="SAM" id="Coils"/>
    </source>
</evidence>
<feature type="coiled-coil region" evidence="1">
    <location>
        <begin position="467"/>
        <end position="530"/>
    </location>
</feature>
<proteinExistence type="predicted"/>
<dbReference type="OrthoDB" id="6255335at2759"/>
<dbReference type="STRING" id="6216.A0A0R3SQ26"/>
<accession>A0A0R3SQ26</accession>
<dbReference type="WBParaSite" id="HDID_0000714101-mRNA-1">
    <property type="protein sequence ID" value="HDID_0000714101-mRNA-1"/>
    <property type="gene ID" value="HDID_0000714101"/>
</dbReference>
<sequence length="593" mass="68806">MTDQDIHSNSNNSERINTPNNKLTQNSTSDNSVHPFYDTKISKCHGDVNDSGLGSSRIISKKRNITEDRALPTAKMDLNPQRGFMFYDLNDIETAVSEVKACERELSDVESKLLDLTEEIRNREAKIIDLEDEISELQETKCELEAENQKIRTSFKGYLKESISRNGDKLATKISNLENELEHQKFSHAEEIKDLMNREDFRSKVYANIINELETKLKDLRAISRSQKEQLSDSMRQNRRLEAEKEYLEELTQNSRKRIEDLREKMQQKLTRIVEYEKELNFNRRQLLAIEKRSAELEIERDLLREQRAISEERFKSMNSEIINMSSALQAANCKISKTKLDEKKRIQTIVESLFHRAEKGSKATRDLAAYLENEKKSLMANNQRMELTINDLRLTCSNAEQEISKANKEIMRMRSSIAKYVKDKYTTEITVTKCLQNAGIFPPKLDNQKSSKCLQTTLGLDVQKSLQLISNKIDCLLRENENLKKHLATQQSKILEECSKNAAHVNENCNQLEARLQSAREDNKQLCIQQILLRHQLETKRFGIEKYAEDKREHQEKLSDFGPPMRYKSIGPMKPIRVNSGKLGLSIFYLDI</sequence>
<name>A0A0R3SQ26_HYMDI</name>
<protein>
    <submittedName>
        <fullName evidence="5">Cilia- and flagella-associated protein 157</fullName>
    </submittedName>
</protein>
<evidence type="ECO:0000313" key="3">
    <source>
        <dbReference type="EMBL" id="VDL59457.1"/>
    </source>
</evidence>
<feature type="region of interest" description="Disordered" evidence="2">
    <location>
        <begin position="1"/>
        <end position="34"/>
    </location>
</feature>
<reference evidence="5" key="1">
    <citation type="submission" date="2017-02" db="UniProtKB">
        <authorList>
            <consortium name="WormBaseParasite"/>
        </authorList>
    </citation>
    <scope>IDENTIFICATION</scope>
</reference>
<dbReference type="EMBL" id="UYSG01010907">
    <property type="protein sequence ID" value="VDL59457.1"/>
    <property type="molecule type" value="Genomic_DNA"/>
</dbReference>
<dbReference type="AlphaFoldDB" id="A0A0R3SQ26"/>
<gene>
    <name evidence="3" type="ORF">HDID_LOCUS7139</name>
</gene>
<dbReference type="Proteomes" id="UP000274504">
    <property type="component" value="Unassembled WGS sequence"/>
</dbReference>
<reference evidence="3 4" key="2">
    <citation type="submission" date="2018-11" db="EMBL/GenBank/DDBJ databases">
        <authorList>
            <consortium name="Pathogen Informatics"/>
        </authorList>
    </citation>
    <scope>NUCLEOTIDE SEQUENCE [LARGE SCALE GENOMIC DNA]</scope>
</reference>
<evidence type="ECO:0000313" key="5">
    <source>
        <dbReference type="WBParaSite" id="HDID_0000714101-mRNA-1"/>
    </source>
</evidence>
<evidence type="ECO:0000313" key="4">
    <source>
        <dbReference type="Proteomes" id="UP000274504"/>
    </source>
</evidence>
<evidence type="ECO:0000256" key="2">
    <source>
        <dbReference type="SAM" id="MobiDB-lite"/>
    </source>
</evidence>
<feature type="coiled-coil region" evidence="1">
    <location>
        <begin position="369"/>
        <end position="417"/>
    </location>
</feature>
<feature type="coiled-coil region" evidence="1">
    <location>
        <begin position="92"/>
        <end position="180"/>
    </location>
</feature>
<organism evidence="5">
    <name type="scientific">Hymenolepis diminuta</name>
    <name type="common">Rat tapeworm</name>
    <dbReference type="NCBI Taxonomy" id="6216"/>
    <lineage>
        <taxon>Eukaryota</taxon>
        <taxon>Metazoa</taxon>
        <taxon>Spiralia</taxon>
        <taxon>Lophotrochozoa</taxon>
        <taxon>Platyhelminthes</taxon>
        <taxon>Cestoda</taxon>
        <taxon>Eucestoda</taxon>
        <taxon>Cyclophyllidea</taxon>
        <taxon>Hymenolepididae</taxon>
        <taxon>Hymenolepis</taxon>
    </lineage>
</organism>